<dbReference type="PANTHER" id="PTHR33376">
    <property type="match status" value="1"/>
</dbReference>
<name>A0ABV6T5G3_9RHOB</name>
<dbReference type="InterPro" id="IPR006311">
    <property type="entry name" value="TAT_signal"/>
</dbReference>
<dbReference type="PANTHER" id="PTHR33376:SF5">
    <property type="entry name" value="EXTRACYTOPLASMIC SOLUTE RECEPTOR PROTEIN"/>
    <property type="match status" value="1"/>
</dbReference>
<keyword evidence="2 5" id="KW-0732">Signal</keyword>
<evidence type="ECO:0000256" key="5">
    <source>
        <dbReference type="SAM" id="SignalP"/>
    </source>
</evidence>
<feature type="region of interest" description="Disordered" evidence="4">
    <location>
        <begin position="367"/>
        <end position="402"/>
    </location>
</feature>
<dbReference type="Pfam" id="PF03480">
    <property type="entry name" value="DctP"/>
    <property type="match status" value="1"/>
</dbReference>
<feature type="signal peptide" evidence="5">
    <location>
        <begin position="1"/>
        <end position="25"/>
    </location>
</feature>
<dbReference type="Gene3D" id="3.40.190.10">
    <property type="entry name" value="Periplasmic binding protein-like II"/>
    <property type="match status" value="1"/>
</dbReference>
<sequence length="402" mass="42899">MKRRVFLSTAGMGSAAAMLAAPALAQGKPSISWRLTSSYPKSLETLWGISEQVARRVSEMTDGGFQIQPFAAGEIVPGLQAIDAVSDGTVECAHSLGSFKIGTDPTWAFDTSLPFGLNTRQTIAWLYYGGGRELVNEFVGKSNLRSIPSGNTGAQMGGWYRKEITSLADLRGLKLRIAGLGGTILQRLGVVPQQIAGGDIYPALERGTIDAAEFSGPFDDEKLGFQKVAQHYYYPGWWEGTANVGLYVNLDKWKALPAHYQAALEAACAEAMTHCVAKYDNGNPDALMRLMAQGARVHAFPDDVLAAAFAESRKLYDEYAASNESFRKIYENWSAYWLKQQQWLRVAELPYDFVTSAQAAALAQASAAQTPAEAPAAPGAPAAPAAPDAAAAPAAPGAPASN</sequence>
<gene>
    <name evidence="6" type="ORF">ACFHYO_10200</name>
</gene>
<dbReference type="PROSITE" id="PS51318">
    <property type="entry name" value="TAT"/>
    <property type="match status" value="1"/>
</dbReference>
<accession>A0ABV6T5G3</accession>
<reference evidence="6 7" key="1">
    <citation type="submission" date="2024-09" db="EMBL/GenBank/DDBJ databases">
        <authorList>
            <person name="Sun Q."/>
            <person name="Mori K."/>
        </authorList>
    </citation>
    <scope>NUCLEOTIDE SEQUENCE [LARGE SCALE GENOMIC DNA]</scope>
    <source>
        <strain evidence="6 7">KCTC 42086</strain>
    </source>
</reference>
<dbReference type="RefSeq" id="WP_394320192.1">
    <property type="nucleotide sequence ID" value="NZ_JBHMQU010000046.1"/>
</dbReference>
<dbReference type="PIRSF" id="PIRSF039026">
    <property type="entry name" value="SiaP"/>
    <property type="match status" value="1"/>
</dbReference>
<organism evidence="6 7">
    <name type="scientific">Paracoccus panacisoli</name>
    <dbReference type="NCBI Taxonomy" id="1510163"/>
    <lineage>
        <taxon>Bacteria</taxon>
        <taxon>Pseudomonadati</taxon>
        <taxon>Pseudomonadota</taxon>
        <taxon>Alphaproteobacteria</taxon>
        <taxon>Rhodobacterales</taxon>
        <taxon>Paracoccaceae</taxon>
        <taxon>Paracoccus</taxon>
    </lineage>
</organism>
<keyword evidence="7" id="KW-1185">Reference proteome</keyword>
<dbReference type="Proteomes" id="UP001589920">
    <property type="component" value="Unassembled WGS sequence"/>
</dbReference>
<evidence type="ECO:0000256" key="1">
    <source>
        <dbReference type="ARBA" id="ARBA00004418"/>
    </source>
</evidence>
<evidence type="ECO:0000256" key="4">
    <source>
        <dbReference type="SAM" id="MobiDB-lite"/>
    </source>
</evidence>
<evidence type="ECO:0000256" key="3">
    <source>
        <dbReference type="ARBA" id="ARBA00022764"/>
    </source>
</evidence>
<protein>
    <submittedName>
        <fullName evidence="6">TRAP transporter substrate-binding protein</fullName>
    </submittedName>
</protein>
<dbReference type="InterPro" id="IPR026289">
    <property type="entry name" value="SBP_TakP-like"/>
</dbReference>
<dbReference type="InterPro" id="IPR018389">
    <property type="entry name" value="DctP_fam"/>
</dbReference>
<dbReference type="EMBL" id="JBHMQU010000046">
    <property type="protein sequence ID" value="MFC0812480.1"/>
    <property type="molecule type" value="Genomic_DNA"/>
</dbReference>
<evidence type="ECO:0000313" key="7">
    <source>
        <dbReference type="Proteomes" id="UP001589920"/>
    </source>
</evidence>
<dbReference type="InterPro" id="IPR038404">
    <property type="entry name" value="TRAP_DctP_sf"/>
</dbReference>
<comment type="subcellular location">
    <subcellularLocation>
        <location evidence="1">Periplasm</location>
    </subcellularLocation>
</comment>
<evidence type="ECO:0000256" key="2">
    <source>
        <dbReference type="ARBA" id="ARBA00022729"/>
    </source>
</evidence>
<keyword evidence="3" id="KW-0574">Periplasm</keyword>
<feature type="chain" id="PRO_5045848368" evidence="5">
    <location>
        <begin position="26"/>
        <end position="402"/>
    </location>
</feature>
<proteinExistence type="predicted"/>
<dbReference type="Gene3D" id="3.40.190.170">
    <property type="entry name" value="Bacterial extracellular solute-binding protein, family 7"/>
    <property type="match status" value="1"/>
</dbReference>
<comment type="caution">
    <text evidence="6">The sequence shown here is derived from an EMBL/GenBank/DDBJ whole genome shotgun (WGS) entry which is preliminary data.</text>
</comment>
<dbReference type="SUPFAM" id="SSF53850">
    <property type="entry name" value="Periplasmic binding protein-like II"/>
    <property type="match status" value="1"/>
</dbReference>
<evidence type="ECO:0000313" key="6">
    <source>
        <dbReference type="EMBL" id="MFC0812480.1"/>
    </source>
</evidence>